<feature type="domain" description="RING-type" evidence="6">
    <location>
        <begin position="25"/>
        <end position="70"/>
    </location>
</feature>
<keyword evidence="3" id="KW-0862">Zinc</keyword>
<feature type="compositionally biased region" description="Low complexity" evidence="5">
    <location>
        <begin position="412"/>
        <end position="427"/>
    </location>
</feature>
<feature type="region of interest" description="Disordered" evidence="5">
    <location>
        <begin position="305"/>
        <end position="500"/>
    </location>
</feature>
<comment type="caution">
    <text evidence="7">The sequence shown here is derived from an EMBL/GenBank/DDBJ whole genome shotgun (WGS) entry which is preliminary data.</text>
</comment>
<dbReference type="Pfam" id="PF00097">
    <property type="entry name" value="zf-C3HC4"/>
    <property type="match status" value="1"/>
</dbReference>
<evidence type="ECO:0000313" key="8">
    <source>
        <dbReference type="Proteomes" id="UP001334248"/>
    </source>
</evidence>
<dbReference type="EMBL" id="JAVHJV010000004">
    <property type="protein sequence ID" value="KAK5943536.1"/>
    <property type="molecule type" value="Genomic_DNA"/>
</dbReference>
<dbReference type="PANTHER" id="PTHR15898">
    <property type="entry name" value="BIFUNCTIONAL APOPTOSIS REGULATOR"/>
    <property type="match status" value="1"/>
</dbReference>
<dbReference type="SMART" id="SM00184">
    <property type="entry name" value="RING"/>
    <property type="match status" value="1"/>
</dbReference>
<protein>
    <submittedName>
        <fullName evidence="7">E3 ubiquitin ligase</fullName>
    </submittedName>
</protein>
<dbReference type="GeneID" id="89997993"/>
<name>A0ABR0RSH0_9EURO</name>
<dbReference type="CDD" id="cd16568">
    <property type="entry name" value="RING-HC_ScPSH1-like"/>
    <property type="match status" value="1"/>
</dbReference>
<feature type="compositionally biased region" description="Low complexity" evidence="5">
    <location>
        <begin position="463"/>
        <end position="489"/>
    </location>
</feature>
<dbReference type="Gene3D" id="3.30.40.10">
    <property type="entry name" value="Zinc/RING finger domain, C3HC4 (zinc finger)"/>
    <property type="match status" value="1"/>
</dbReference>
<reference evidence="7 8" key="1">
    <citation type="journal article" date="2023" name="Res Sq">
        <title>Genomic and morphological characterization of Knufia obscura isolated from the Mars 2020 spacecraft assembly facility.</title>
        <authorList>
            <person name="Chander A.M."/>
            <person name="Teixeira M.M."/>
            <person name="Singh N.K."/>
            <person name="Williams M.P."/>
            <person name="Parker C.W."/>
            <person name="Leo P."/>
            <person name="Stajich J.E."/>
            <person name="Torok T."/>
            <person name="Tighe S."/>
            <person name="Mason C.E."/>
            <person name="Venkateswaran K."/>
        </authorList>
    </citation>
    <scope>NUCLEOTIDE SEQUENCE [LARGE SCALE GENOMIC DNA]</scope>
    <source>
        <strain evidence="7 8">CCFEE 5817</strain>
    </source>
</reference>
<organism evidence="7 8">
    <name type="scientific">Knufia obscura</name>
    <dbReference type="NCBI Taxonomy" id="1635080"/>
    <lineage>
        <taxon>Eukaryota</taxon>
        <taxon>Fungi</taxon>
        <taxon>Dikarya</taxon>
        <taxon>Ascomycota</taxon>
        <taxon>Pezizomycotina</taxon>
        <taxon>Eurotiomycetes</taxon>
        <taxon>Chaetothyriomycetidae</taxon>
        <taxon>Chaetothyriales</taxon>
        <taxon>Trichomeriaceae</taxon>
        <taxon>Knufia</taxon>
    </lineage>
</organism>
<evidence type="ECO:0000256" key="1">
    <source>
        <dbReference type="ARBA" id="ARBA00022723"/>
    </source>
</evidence>
<evidence type="ECO:0000256" key="3">
    <source>
        <dbReference type="ARBA" id="ARBA00022833"/>
    </source>
</evidence>
<evidence type="ECO:0000256" key="5">
    <source>
        <dbReference type="SAM" id="MobiDB-lite"/>
    </source>
</evidence>
<feature type="region of interest" description="Disordered" evidence="5">
    <location>
        <begin position="269"/>
        <end position="293"/>
    </location>
</feature>
<dbReference type="Proteomes" id="UP001334248">
    <property type="component" value="Unassembled WGS sequence"/>
</dbReference>
<accession>A0ABR0RSH0</accession>
<dbReference type="InterPro" id="IPR001841">
    <property type="entry name" value="Znf_RING"/>
</dbReference>
<dbReference type="RefSeq" id="XP_064731626.1">
    <property type="nucleotide sequence ID" value="XM_064872968.1"/>
</dbReference>
<dbReference type="InterPro" id="IPR017907">
    <property type="entry name" value="Znf_RING_CS"/>
</dbReference>
<feature type="compositionally biased region" description="Acidic residues" evidence="5">
    <location>
        <begin position="316"/>
        <end position="339"/>
    </location>
</feature>
<keyword evidence="2 4" id="KW-0863">Zinc-finger</keyword>
<dbReference type="PROSITE" id="PS50089">
    <property type="entry name" value="ZF_RING_2"/>
    <property type="match status" value="1"/>
</dbReference>
<evidence type="ECO:0000259" key="6">
    <source>
        <dbReference type="PROSITE" id="PS50089"/>
    </source>
</evidence>
<dbReference type="PROSITE" id="PS00518">
    <property type="entry name" value="ZF_RING_1"/>
    <property type="match status" value="1"/>
</dbReference>
<feature type="compositionally biased region" description="Acidic residues" evidence="5">
    <location>
        <begin position="191"/>
        <end position="205"/>
    </location>
</feature>
<feature type="compositionally biased region" description="Acidic residues" evidence="5">
    <location>
        <begin position="397"/>
        <end position="411"/>
    </location>
</feature>
<keyword evidence="1" id="KW-0479">Metal-binding</keyword>
<dbReference type="PANTHER" id="PTHR15898:SF13">
    <property type="entry name" value="BIFUNCTIONAL APOPTOSIS REGULATOR"/>
    <property type="match status" value="1"/>
</dbReference>
<evidence type="ECO:0000256" key="2">
    <source>
        <dbReference type="ARBA" id="ARBA00022771"/>
    </source>
</evidence>
<feature type="compositionally biased region" description="Basic residues" evidence="5">
    <location>
        <begin position="491"/>
        <end position="500"/>
    </location>
</feature>
<evidence type="ECO:0000313" key="7">
    <source>
        <dbReference type="EMBL" id="KAK5943536.1"/>
    </source>
</evidence>
<dbReference type="InterPro" id="IPR018957">
    <property type="entry name" value="Znf_C3HC4_RING-type"/>
</dbReference>
<dbReference type="SUPFAM" id="SSF57850">
    <property type="entry name" value="RING/U-box"/>
    <property type="match status" value="1"/>
</dbReference>
<proteinExistence type="predicted"/>
<dbReference type="InterPro" id="IPR013083">
    <property type="entry name" value="Znf_RING/FYVE/PHD"/>
</dbReference>
<feature type="region of interest" description="Disordered" evidence="5">
    <location>
        <begin position="186"/>
        <end position="244"/>
    </location>
</feature>
<gene>
    <name evidence="7" type="primary">PSH1</name>
    <name evidence="7" type="ORF">PMZ80_004544</name>
</gene>
<evidence type="ECO:0000256" key="4">
    <source>
        <dbReference type="PROSITE-ProRule" id="PRU00175"/>
    </source>
</evidence>
<keyword evidence="8" id="KW-1185">Reference proteome</keyword>
<sequence>MATANGGSVQTLQKHIEDMRSLVMCKICLKPFYEPYILSCGHTYCYGCLNNWFNGSAERRRNNKNCPDCRTVVKVQPAPNYLLRDMTHMFIGRIELLPEDESVEEHNRDKDEEASVLIKDRMGPGLFRGIFKNGAHRSLMPYGPIRDHEDGVMRCPECHWEIEDGICMGCGLGLNADSDISLSDSIGDEISISDDSDSSEDESAVEDLPVPQPMQQFYGVASDSEDDEEDTHYDGSQDLDNYDVHDDFVDDENEIDADDMDAIDGIVGYAEYPSEPGTPHSDGTSYTVQNDDEHEAWVQQQFNDMFDQAPGVEFGSDVDEQQEEGDEPAEEEEEDDDDEIIRPASRSRRPAPPTGPVPTYRRRPVVISDDEEDAEEGQTFYPSATVAAPLPISEHEDSSDESEEEADDSEAESSGSSSDNDSDASTDTVIPPQSNRLRRQRLEVHRARRPAPNNRPVIDLVTSPIPRRQQQPQRQQQHSRSRPAAVDVVRNARRNRVSVH</sequence>